<dbReference type="CDD" id="cd05827">
    <property type="entry name" value="Sortase_C"/>
    <property type="match status" value="1"/>
</dbReference>
<protein>
    <submittedName>
        <fullName evidence="7">Class A sortase</fullName>
    </submittedName>
</protein>
<feature type="region of interest" description="Disordered" evidence="5">
    <location>
        <begin position="1"/>
        <end position="30"/>
    </location>
</feature>
<evidence type="ECO:0000256" key="1">
    <source>
        <dbReference type="ARBA" id="ARBA00022670"/>
    </source>
</evidence>
<dbReference type="Pfam" id="PF04203">
    <property type="entry name" value="Sortase"/>
    <property type="match status" value="2"/>
</dbReference>
<keyword evidence="1" id="KW-0645">Protease</keyword>
<evidence type="ECO:0000313" key="8">
    <source>
        <dbReference type="Proteomes" id="UP000288490"/>
    </source>
</evidence>
<feature type="active site" description="Proton donor/acceptor" evidence="4">
    <location>
        <position position="452"/>
    </location>
</feature>
<accession>A0A429ZK80</accession>
<dbReference type="GO" id="GO:0006508">
    <property type="term" value="P:proteolysis"/>
    <property type="evidence" value="ECO:0007669"/>
    <property type="project" value="UniProtKB-KW"/>
</dbReference>
<name>A0A429ZK80_9ENTE</name>
<evidence type="ECO:0000313" key="7">
    <source>
        <dbReference type="EMBL" id="RST94125.1"/>
    </source>
</evidence>
<evidence type="ECO:0000256" key="4">
    <source>
        <dbReference type="PIRSR" id="PIRSR605754-1"/>
    </source>
</evidence>
<reference evidence="7 8" key="1">
    <citation type="submission" date="2017-05" db="EMBL/GenBank/DDBJ databases">
        <title>Vagococcus spp. assemblies.</title>
        <authorList>
            <person name="Gulvik C.A."/>
        </authorList>
    </citation>
    <scope>NUCLEOTIDE SEQUENCE [LARGE SCALE GENOMIC DNA]</scope>
    <source>
        <strain evidence="7 8">SS1994</strain>
    </source>
</reference>
<keyword evidence="2" id="KW-0378">Hydrolase</keyword>
<dbReference type="InterPro" id="IPR042002">
    <property type="entry name" value="Sortase_C"/>
</dbReference>
<dbReference type="OrthoDB" id="1648028at2"/>
<comment type="caution">
    <text evidence="7">The sequence shown here is derived from an EMBL/GenBank/DDBJ whole genome shotgun (WGS) entry which is preliminary data.</text>
</comment>
<feature type="active site" description="Acyl-thioester intermediate" evidence="4">
    <location>
        <position position="513"/>
    </location>
</feature>
<dbReference type="NCBIfam" id="NF033745">
    <property type="entry name" value="class_C_sortase"/>
    <property type="match status" value="1"/>
</dbReference>
<dbReference type="Gene3D" id="2.40.260.10">
    <property type="entry name" value="Sortase"/>
    <property type="match status" value="2"/>
</dbReference>
<feature type="transmembrane region" description="Helical" evidence="6">
    <location>
        <begin position="269"/>
        <end position="296"/>
    </location>
</feature>
<keyword evidence="6" id="KW-0812">Transmembrane</keyword>
<dbReference type="InterPro" id="IPR005754">
    <property type="entry name" value="Sortase"/>
</dbReference>
<sequence length="604" mass="67989">MNKKSKSTSKNKSKKKSRKHGHRKKSSSKKNNGFSFLKVGAVVMILLGLGALLYPIVGNYLANRDRSEAVDQYNKEMKDTVQKDIDKNIELAKEYNKEIYANQQGNRNTKKIDYNGFLENQNVMGTIEVPALNIKSLPFYHGTSYKTLDKGLGHFEQSSIPIGGINTRSVITGHSGMKNQVLFSEIRNLKEGDIFFINILGEKLAYEIKSFEEVLPSDIESVAVIPGEDIVTLLTCTPPGINTYRLLVNGHRISYKEAAKKDIVRRNLLSYQVIVLVLLAVCIPLFVVLWLLYRYYKEKMMTKNKKIFKKYRRKLVTLVKVIKMFFIALLIIMIGVLCYAVYGFTQMQQSAEFGKIDVGAQEELYAYNADKILKGNYDEQKIRSVNVSDYAEALGDFHKSVNDWGIGRLVIPSVSIDVPILSGISNTNLLSGAASYRKNQELGKDNYVLMSHNLVGSSALLTDIDKLKKGDKMYATDFKNIYTFDVTVNKVIDETEVDVIKKVPTEQLTLIRCEGDIGTKYRRLVQGKLSNQTSIEDSTDKQLEQVQLVKDDNSDGTVIPKNPITYKSQFGINLASSILSNPVQTAAPLFLLLLFPIIVLGFLR</sequence>
<dbReference type="EMBL" id="NGJT01000010">
    <property type="protein sequence ID" value="RST94125.1"/>
    <property type="molecule type" value="Genomic_DNA"/>
</dbReference>
<evidence type="ECO:0000256" key="2">
    <source>
        <dbReference type="ARBA" id="ARBA00022801"/>
    </source>
</evidence>
<dbReference type="NCBIfam" id="TIGR01076">
    <property type="entry name" value="sortase_fam"/>
    <property type="match status" value="2"/>
</dbReference>
<dbReference type="InterPro" id="IPR042007">
    <property type="entry name" value="Sortase_A"/>
</dbReference>
<gene>
    <name evidence="7" type="ORF">CBF36_06610</name>
</gene>
<keyword evidence="6" id="KW-1133">Transmembrane helix</keyword>
<organism evidence="7 8">
    <name type="scientific">Vagococcus bubulae</name>
    <dbReference type="NCBI Taxonomy" id="1977868"/>
    <lineage>
        <taxon>Bacteria</taxon>
        <taxon>Bacillati</taxon>
        <taxon>Bacillota</taxon>
        <taxon>Bacilli</taxon>
        <taxon>Lactobacillales</taxon>
        <taxon>Enterococcaceae</taxon>
        <taxon>Vagococcus</taxon>
    </lineage>
</organism>
<dbReference type="Proteomes" id="UP000288490">
    <property type="component" value="Unassembled WGS sequence"/>
</dbReference>
<evidence type="ECO:0000256" key="5">
    <source>
        <dbReference type="SAM" id="MobiDB-lite"/>
    </source>
</evidence>
<feature type="transmembrane region" description="Helical" evidence="6">
    <location>
        <begin position="317"/>
        <end position="342"/>
    </location>
</feature>
<dbReference type="AlphaFoldDB" id="A0A429ZK80"/>
<dbReference type="SUPFAM" id="SSF63817">
    <property type="entry name" value="Sortase"/>
    <property type="match status" value="2"/>
</dbReference>
<evidence type="ECO:0000256" key="6">
    <source>
        <dbReference type="SAM" id="Phobius"/>
    </source>
</evidence>
<keyword evidence="3" id="KW-0788">Thiol protease</keyword>
<feature type="transmembrane region" description="Helical" evidence="6">
    <location>
        <begin position="586"/>
        <end position="603"/>
    </location>
</feature>
<evidence type="ECO:0000256" key="3">
    <source>
        <dbReference type="ARBA" id="ARBA00022807"/>
    </source>
</evidence>
<dbReference type="InterPro" id="IPR023365">
    <property type="entry name" value="Sortase_dom-sf"/>
</dbReference>
<dbReference type="CDD" id="cd06165">
    <property type="entry name" value="Sortase_A"/>
    <property type="match status" value="1"/>
</dbReference>
<feature type="compositionally biased region" description="Basic residues" evidence="5">
    <location>
        <begin position="1"/>
        <end position="28"/>
    </location>
</feature>
<dbReference type="GO" id="GO:0008234">
    <property type="term" value="F:cysteine-type peptidase activity"/>
    <property type="evidence" value="ECO:0007669"/>
    <property type="project" value="UniProtKB-KW"/>
</dbReference>
<keyword evidence="6" id="KW-0472">Membrane</keyword>
<proteinExistence type="predicted"/>
<keyword evidence="8" id="KW-1185">Reference proteome</keyword>